<dbReference type="InterPro" id="IPR045307">
    <property type="entry name" value="ADCK1_dom"/>
</dbReference>
<dbReference type="GeneID" id="136819031"/>
<dbReference type="InterPro" id="IPR011009">
    <property type="entry name" value="Kinase-like_dom_sf"/>
</dbReference>
<name>A0A7M5WVZ8_9CNID</name>
<comment type="similarity">
    <text evidence="1">Belongs to the protein kinase superfamily. ADCK protein kinase family.</text>
</comment>
<dbReference type="RefSeq" id="XP_066931298.1">
    <property type="nucleotide sequence ID" value="XM_067075197.1"/>
</dbReference>
<protein>
    <recommendedName>
        <fullName evidence="2">Protein kinase domain-containing protein</fullName>
    </recommendedName>
</protein>
<dbReference type="Proteomes" id="UP000594262">
    <property type="component" value="Unplaced"/>
</dbReference>
<proteinExistence type="inferred from homology"/>
<dbReference type="InterPro" id="IPR004147">
    <property type="entry name" value="ABC1_dom"/>
</dbReference>
<dbReference type="PANTHER" id="PTHR43173">
    <property type="entry name" value="ABC1 FAMILY PROTEIN"/>
    <property type="match status" value="1"/>
</dbReference>
<dbReference type="GO" id="GO:0005743">
    <property type="term" value="C:mitochondrial inner membrane"/>
    <property type="evidence" value="ECO:0007669"/>
    <property type="project" value="TreeGrafter"/>
</dbReference>
<evidence type="ECO:0000259" key="2">
    <source>
        <dbReference type="SMART" id="SM00220"/>
    </source>
</evidence>
<feature type="domain" description="Protein kinase" evidence="2">
    <location>
        <begin position="199"/>
        <end position="481"/>
    </location>
</feature>
<dbReference type="InterPro" id="IPR051130">
    <property type="entry name" value="Mito_struct-func_regulator"/>
</dbReference>
<evidence type="ECO:0000256" key="1">
    <source>
        <dbReference type="ARBA" id="ARBA00009670"/>
    </source>
</evidence>
<dbReference type="GO" id="GO:0005524">
    <property type="term" value="F:ATP binding"/>
    <property type="evidence" value="ECO:0007669"/>
    <property type="project" value="InterPro"/>
</dbReference>
<dbReference type="SMART" id="SM00220">
    <property type="entry name" value="S_TKc"/>
    <property type="match status" value="1"/>
</dbReference>
<dbReference type="OrthoDB" id="427480at2759"/>
<organism evidence="3 4">
    <name type="scientific">Clytia hemisphaerica</name>
    <dbReference type="NCBI Taxonomy" id="252671"/>
    <lineage>
        <taxon>Eukaryota</taxon>
        <taxon>Metazoa</taxon>
        <taxon>Cnidaria</taxon>
        <taxon>Hydrozoa</taxon>
        <taxon>Hydroidolina</taxon>
        <taxon>Leptothecata</taxon>
        <taxon>Obeliida</taxon>
        <taxon>Clytiidae</taxon>
        <taxon>Clytia</taxon>
    </lineage>
</organism>
<dbReference type="GO" id="GO:0007005">
    <property type="term" value="P:mitochondrion organization"/>
    <property type="evidence" value="ECO:0007669"/>
    <property type="project" value="TreeGrafter"/>
</dbReference>
<accession>A0A7M5WVZ8</accession>
<dbReference type="CDD" id="cd13969">
    <property type="entry name" value="ADCK1-like"/>
    <property type="match status" value="1"/>
</dbReference>
<dbReference type="Pfam" id="PF03109">
    <property type="entry name" value="ABC1"/>
    <property type="match status" value="1"/>
</dbReference>
<dbReference type="AlphaFoldDB" id="A0A7M5WVZ8"/>
<dbReference type="PANTHER" id="PTHR43173:SF19">
    <property type="entry name" value="AARF DOMAIN-CONTAINING PROTEIN KINASE 1"/>
    <property type="match status" value="1"/>
</dbReference>
<sequence length="583" mass="67491">MVINYLARRTLARFISQRRTYSTSRRDLLVTSRRLVIAGSSGLLFTAGLLTRGKCDDGKSLSQEKTVVSETADWVHDLYVEQILHSSLFRFGRAAYVVLSVFADYKSSLRNVTDEVEYAKLKSECHLRSAIKFRDLCSANGGVFMKVGQHIGSLEFLFPKEYTETLRIFQYEAPHSPMKDIKYVIESDTGKSMYDLFESFDEKPLGAASLAQVHKAVLKDGKEVAVKIQHKTVKQHAFEDAKVIEFFVRMATKIFPEFQFQWLTDQIKANLPLELDFLNEGKNCEKMRDVLKDFTGIRVPEVYWKNSTHRVLFMEYIKGGVVDDMKYINKHQMDVNDISVKLGQLYSEMIYVKGLIHCDPHPGNILIRKNKDGRQEVILLDHGLYLTMKDEVRLLYCKLWQSIIELNNEDIKKYSEALGCGEYYGLLTCIVTGRSWNAIQGGIANKHQTAEELKEVQEGILEYVHVITEVFERLPREMILILKTNDLLRGLDARLKTKTASASFVTMSKCCLRALYQDERPKCKSFYSKVRIDCRYIYDMSRMMFFQAMMSPFGQTLRQYQHGFLSILEQYYDRFMMTLSSFI</sequence>
<keyword evidence="4" id="KW-1185">Reference proteome</keyword>
<reference evidence="3" key="1">
    <citation type="submission" date="2021-01" db="UniProtKB">
        <authorList>
            <consortium name="EnsemblMetazoa"/>
        </authorList>
    </citation>
    <scope>IDENTIFICATION</scope>
</reference>
<evidence type="ECO:0000313" key="4">
    <source>
        <dbReference type="Proteomes" id="UP000594262"/>
    </source>
</evidence>
<dbReference type="GO" id="GO:0055088">
    <property type="term" value="P:lipid homeostasis"/>
    <property type="evidence" value="ECO:0007669"/>
    <property type="project" value="TreeGrafter"/>
</dbReference>
<dbReference type="SUPFAM" id="SSF56112">
    <property type="entry name" value="Protein kinase-like (PK-like)"/>
    <property type="match status" value="1"/>
</dbReference>
<dbReference type="EnsemblMetazoa" id="CLYHEMT013967.1">
    <property type="protein sequence ID" value="CLYHEMP013967.1"/>
    <property type="gene ID" value="CLYHEMG013967"/>
</dbReference>
<dbReference type="InterPro" id="IPR000719">
    <property type="entry name" value="Prot_kinase_dom"/>
</dbReference>
<dbReference type="GO" id="GO:0004672">
    <property type="term" value="F:protein kinase activity"/>
    <property type="evidence" value="ECO:0007669"/>
    <property type="project" value="InterPro"/>
</dbReference>
<dbReference type="Gene3D" id="1.10.510.10">
    <property type="entry name" value="Transferase(Phosphotransferase) domain 1"/>
    <property type="match status" value="1"/>
</dbReference>
<evidence type="ECO:0000313" key="3">
    <source>
        <dbReference type="EnsemblMetazoa" id="CLYHEMP013967.1"/>
    </source>
</evidence>